<comment type="caution">
    <text evidence="2">The sequence shown here is derived from an EMBL/GenBank/DDBJ whole genome shotgun (WGS) entry which is preliminary data.</text>
</comment>
<dbReference type="Proteomes" id="UP001498238">
    <property type="component" value="Unassembled WGS sequence"/>
</dbReference>
<protein>
    <submittedName>
        <fullName evidence="2">Uncharacterized protein</fullName>
    </submittedName>
</protein>
<dbReference type="RefSeq" id="WP_339392642.1">
    <property type="nucleotide sequence ID" value="NZ_BAAAAF010000005.1"/>
</dbReference>
<accession>A0ABN0SNT4</accession>
<reference evidence="2 3" key="1">
    <citation type="submission" date="2024-01" db="EMBL/GenBank/DDBJ databases">
        <title>Characterization of antibiotic resistant novel bacterial strains and their environmental applications.</title>
        <authorList>
            <person name="Manzoor S."/>
            <person name="Abbas S."/>
            <person name="Arshad M."/>
            <person name="Ahmed I."/>
        </authorList>
    </citation>
    <scope>NUCLEOTIDE SEQUENCE [LARGE SCALE GENOMIC DNA]</scope>
    <source>
        <strain evidence="2 3">NCCP-602</strain>
    </source>
</reference>
<gene>
    <name evidence="2" type="ORF">NCCP602_17320</name>
</gene>
<organism evidence="2 3">
    <name type="scientific">Brevibacterium metallidurans</name>
    <dbReference type="NCBI Taxonomy" id="1482676"/>
    <lineage>
        <taxon>Bacteria</taxon>
        <taxon>Bacillati</taxon>
        <taxon>Actinomycetota</taxon>
        <taxon>Actinomycetes</taxon>
        <taxon>Micrococcales</taxon>
        <taxon>Brevibacteriaceae</taxon>
        <taxon>Brevibacterium</taxon>
    </lineage>
</organism>
<dbReference type="EMBL" id="BAAAAF010000005">
    <property type="protein sequence ID" value="GAA0035771.1"/>
    <property type="molecule type" value="Genomic_DNA"/>
</dbReference>
<sequence>MKAIPRVIAGTAVVLAAVLTAAPLSAGLADLVLNPAQHGKRPAAELTAGPAQGRSAGDLVEAEPWFGGPAEESPGGLDTAGVAPVTPRTLDSTVPERSTTTSSIAAGSGAESAETRVLELAADLQSGVDAGEITQADADRVLGDMASYIRGERTWPERASV</sequence>
<evidence type="ECO:0000313" key="2">
    <source>
        <dbReference type="EMBL" id="GAA0035771.1"/>
    </source>
</evidence>
<evidence type="ECO:0000256" key="1">
    <source>
        <dbReference type="SAM" id="MobiDB-lite"/>
    </source>
</evidence>
<evidence type="ECO:0000313" key="3">
    <source>
        <dbReference type="Proteomes" id="UP001498238"/>
    </source>
</evidence>
<feature type="compositionally biased region" description="Low complexity" evidence="1">
    <location>
        <begin position="98"/>
        <end position="112"/>
    </location>
</feature>
<proteinExistence type="predicted"/>
<feature type="region of interest" description="Disordered" evidence="1">
    <location>
        <begin position="64"/>
        <end position="112"/>
    </location>
</feature>
<keyword evidence="3" id="KW-1185">Reference proteome</keyword>
<name>A0ABN0SNT4_9MICO</name>